<gene>
    <name evidence="9" type="primary">LOC102349208</name>
</gene>
<keyword evidence="4 8" id="KW-0808">Transferase</keyword>
<evidence type="ECO:0000256" key="5">
    <source>
        <dbReference type="ARBA" id="ARBA00022692"/>
    </source>
</evidence>
<accession>H3A4W8</accession>
<dbReference type="InParanoid" id="H3A4W8"/>
<reference evidence="10" key="1">
    <citation type="submission" date="2011-08" db="EMBL/GenBank/DDBJ databases">
        <title>The draft genome of Latimeria chalumnae.</title>
        <authorList>
            <person name="Di Palma F."/>
            <person name="Alfoldi J."/>
            <person name="Johnson J."/>
            <person name="Berlin A."/>
            <person name="Gnerre S."/>
            <person name="Jaffe D."/>
            <person name="MacCallum I."/>
            <person name="Young S."/>
            <person name="Walker B.J."/>
            <person name="Lander E."/>
            <person name="Lindblad-Toh K."/>
        </authorList>
    </citation>
    <scope>NUCLEOTIDE SEQUENCE [LARGE SCALE GENOMIC DNA]</scope>
    <source>
        <strain evidence="10">Wild caught</strain>
    </source>
</reference>
<evidence type="ECO:0000256" key="3">
    <source>
        <dbReference type="ARBA" id="ARBA00022676"/>
    </source>
</evidence>
<dbReference type="OMA" id="GQLCRGK"/>
<comment type="subcellular location">
    <subcellularLocation>
        <location evidence="1">Membrane</location>
        <topology evidence="1">Single-pass membrane protein</topology>
    </subcellularLocation>
</comment>
<organism evidence="9 10">
    <name type="scientific">Latimeria chalumnae</name>
    <name type="common">Coelacanth</name>
    <dbReference type="NCBI Taxonomy" id="7897"/>
    <lineage>
        <taxon>Eukaryota</taxon>
        <taxon>Metazoa</taxon>
        <taxon>Chordata</taxon>
        <taxon>Craniata</taxon>
        <taxon>Vertebrata</taxon>
        <taxon>Euteleostomi</taxon>
        <taxon>Coelacanthiformes</taxon>
        <taxon>Coelacanthidae</taxon>
        <taxon>Latimeria</taxon>
    </lineage>
</organism>
<dbReference type="EMBL" id="AFYH01158156">
    <property type="status" value="NOT_ANNOTATED_CDS"/>
    <property type="molecule type" value="Genomic_DNA"/>
</dbReference>
<dbReference type="HOGENOM" id="CLU_021496_2_0_1"/>
<evidence type="ECO:0000256" key="1">
    <source>
        <dbReference type="ARBA" id="ARBA00004167"/>
    </source>
</evidence>
<keyword evidence="6 8" id="KW-1133">Transmembrane helix</keyword>
<dbReference type="Ensembl" id="ENSLACT00000004728.1">
    <property type="protein sequence ID" value="ENSLACP00000004689.1"/>
    <property type="gene ID" value="ENSLACG00000004171.1"/>
</dbReference>
<dbReference type="GO" id="GO:0016757">
    <property type="term" value="F:glycosyltransferase activity"/>
    <property type="evidence" value="ECO:0007669"/>
    <property type="project" value="UniProtKB-UniRule"/>
</dbReference>
<name>H3A4W8_LATCH</name>
<protein>
    <recommendedName>
        <fullName evidence="8">Glycosyltransferase family 92 protein</fullName>
        <ecNumber evidence="8">2.4.1.-</ecNumber>
    </recommendedName>
</protein>
<evidence type="ECO:0000256" key="2">
    <source>
        <dbReference type="ARBA" id="ARBA00007647"/>
    </source>
</evidence>
<comment type="similarity">
    <text evidence="2 8">Belongs to the glycosyltransferase 92 family.</text>
</comment>
<dbReference type="eggNOG" id="KOG4735">
    <property type="taxonomic scope" value="Eukaryota"/>
</dbReference>
<keyword evidence="5 8" id="KW-0812">Transmembrane</keyword>
<dbReference type="GO" id="GO:0016020">
    <property type="term" value="C:membrane"/>
    <property type="evidence" value="ECO:0007669"/>
    <property type="project" value="UniProtKB-SubCell"/>
</dbReference>
<keyword evidence="7 8" id="KW-0472">Membrane</keyword>
<proteinExistence type="inferred from homology"/>
<evidence type="ECO:0000256" key="4">
    <source>
        <dbReference type="ARBA" id="ARBA00022679"/>
    </source>
</evidence>
<dbReference type="PANTHER" id="PTHR21461">
    <property type="entry name" value="GLYCOSYLTRANSFERASE FAMILY 92 PROTEIN"/>
    <property type="match status" value="1"/>
</dbReference>
<feature type="transmembrane region" description="Helical" evidence="8">
    <location>
        <begin position="9"/>
        <end position="28"/>
    </location>
</feature>
<reference evidence="9" key="3">
    <citation type="submission" date="2025-09" db="UniProtKB">
        <authorList>
            <consortium name="Ensembl"/>
        </authorList>
    </citation>
    <scope>IDENTIFICATION</scope>
</reference>
<keyword evidence="10" id="KW-1185">Reference proteome</keyword>
<dbReference type="GeneTree" id="ENSGT00530000064359"/>
<dbReference type="EC" id="2.4.1.-" evidence="8"/>
<dbReference type="AlphaFoldDB" id="H3A4W8"/>
<dbReference type="Pfam" id="PF01697">
    <property type="entry name" value="Glyco_transf_92"/>
    <property type="match status" value="1"/>
</dbReference>
<dbReference type="Proteomes" id="UP000008672">
    <property type="component" value="Unassembled WGS sequence"/>
</dbReference>
<dbReference type="InterPro" id="IPR008166">
    <property type="entry name" value="Glyco_transf_92"/>
</dbReference>
<dbReference type="GO" id="GO:0005737">
    <property type="term" value="C:cytoplasm"/>
    <property type="evidence" value="ECO:0007669"/>
    <property type="project" value="TreeGrafter"/>
</dbReference>
<evidence type="ECO:0000256" key="6">
    <source>
        <dbReference type="ARBA" id="ARBA00022989"/>
    </source>
</evidence>
<evidence type="ECO:0000313" key="10">
    <source>
        <dbReference type="Proteomes" id="UP000008672"/>
    </source>
</evidence>
<dbReference type="PANTHER" id="PTHR21461:SF69">
    <property type="entry name" value="GLYCOSYLTRANSFERASE FAMILY 92 PROTEIN"/>
    <property type="match status" value="1"/>
</dbReference>
<sequence>IMPGDNRKWCVRITVFLTLFTLLILYFLSHHLRNATNKWIFQENLNGCNVTFQTQTITSLNKKTFIISAYFDNRERKITRFIAIIDRKGYGNLYCRYCCKQNDVSYTIDFGVEVYVHSDHFGFPYATADLICKIPQNCTKNFVKVYGLESKGKNLLLPAFKIHNSDLQFKYEFSVCISTLFGNYNNVLQFIQAIEMYRLLGVGKVVIYKTNCSVMLEKVLKYYVNENVVEVIPWPITSHLKVSSGWLYSASPGDIHYYGQLTALNDCIYRHMYDSRYLLLNDIDEIALPIKHKNWHELMDSLSKQHPNIGVFLIENHIFPYTVHSDNNSFNIAYWNAVPGINILKHIHREPDRRSVYNPTKMIVNPRKVVQTSVHSVLHAYSSSYRVSPNTALLYHCRVPLQSHLPKTSLIEDTTLWRYSAPLIMNVNTVINKSMI</sequence>
<evidence type="ECO:0000256" key="7">
    <source>
        <dbReference type="ARBA" id="ARBA00023136"/>
    </source>
</evidence>
<reference evidence="9" key="2">
    <citation type="submission" date="2025-08" db="UniProtKB">
        <authorList>
            <consortium name="Ensembl"/>
        </authorList>
    </citation>
    <scope>IDENTIFICATION</scope>
</reference>
<evidence type="ECO:0000256" key="8">
    <source>
        <dbReference type="RuleBase" id="RU366017"/>
    </source>
</evidence>
<evidence type="ECO:0000313" key="9">
    <source>
        <dbReference type="Ensembl" id="ENSLACP00000004689.1"/>
    </source>
</evidence>
<keyword evidence="3 8" id="KW-0328">Glycosyltransferase</keyword>